<dbReference type="RefSeq" id="WP_115179899.1">
    <property type="nucleotide sequence ID" value="NZ_UGHY01000002.1"/>
</dbReference>
<gene>
    <name evidence="4" type="primary">tbpB</name>
    <name evidence="4" type="ORF">NCTC10672_00814</name>
</gene>
<feature type="signal peptide" evidence="2">
    <location>
        <begin position="1"/>
        <end position="19"/>
    </location>
</feature>
<dbReference type="NCBIfam" id="NF041636">
    <property type="entry name" value="slam_lipo"/>
    <property type="match status" value="1"/>
</dbReference>
<dbReference type="Gene3D" id="2.40.160.90">
    <property type="match status" value="1"/>
</dbReference>
<evidence type="ECO:0000256" key="2">
    <source>
        <dbReference type="SAM" id="SignalP"/>
    </source>
</evidence>
<proteinExistence type="predicted"/>
<dbReference type="InterPro" id="IPR054843">
    <property type="entry name" value="Slam_hemophilin_C"/>
</dbReference>
<accession>A0A377JH71</accession>
<dbReference type="InterPro" id="IPR011250">
    <property type="entry name" value="OMP/PagP_B-barrel"/>
</dbReference>
<dbReference type="SUPFAM" id="SSF56925">
    <property type="entry name" value="OMPA-like"/>
    <property type="match status" value="1"/>
</dbReference>
<evidence type="ECO:0000259" key="3">
    <source>
        <dbReference type="Pfam" id="PF01298"/>
    </source>
</evidence>
<dbReference type="PROSITE" id="PS51257">
    <property type="entry name" value="PROKAR_LIPOPROTEIN"/>
    <property type="match status" value="1"/>
</dbReference>
<feature type="chain" id="PRO_5016672412" evidence="2">
    <location>
        <begin position="20"/>
        <end position="288"/>
    </location>
</feature>
<evidence type="ECO:0000256" key="1">
    <source>
        <dbReference type="SAM" id="MobiDB-lite"/>
    </source>
</evidence>
<dbReference type="EMBL" id="UGHY01000002">
    <property type="protein sequence ID" value="STP03506.1"/>
    <property type="molecule type" value="Genomic_DNA"/>
</dbReference>
<organism evidence="4 5">
    <name type="scientific">Haemophilus parainfluenzae</name>
    <dbReference type="NCBI Taxonomy" id="729"/>
    <lineage>
        <taxon>Bacteria</taxon>
        <taxon>Pseudomonadati</taxon>
        <taxon>Pseudomonadota</taxon>
        <taxon>Gammaproteobacteria</taxon>
        <taxon>Pasteurellales</taxon>
        <taxon>Pasteurellaceae</taxon>
        <taxon>Haemophilus</taxon>
    </lineage>
</organism>
<feature type="region of interest" description="Disordered" evidence="1">
    <location>
        <begin position="23"/>
        <end position="83"/>
    </location>
</feature>
<dbReference type="InterPro" id="IPR001677">
    <property type="entry name" value="TbpB_B_D"/>
</dbReference>
<sequence>MKNAILKFSLTALATLTLAACGSSGGGDAGSRSQAPTKDKPAAQTTQPAKKQTQPVKEQKNSSSSVSTSSNNKTGGAIVGDSDNKGNVTAKTVDLTSANLYKINVDGKDIPIGFGPGISARGWTQATAKTINGMKLNGKLEVCCGSYSNVRFGAVESQDPSQDDILFYNGYPTTSMPSSGVVTYRGDSIISADTDKLPDEDYLKGSSSFSADFGNKKLTGTLRTDNKDVVKIDANISGNGFSGTAKSDLLNSQGKAEGKFYGENAKELGGSAKANDNSWVGAYGAKAQ</sequence>
<name>A0A377JH71_HAEPA</name>
<reference evidence="4 5" key="1">
    <citation type="submission" date="2018-06" db="EMBL/GenBank/DDBJ databases">
        <authorList>
            <consortium name="Pathogen Informatics"/>
            <person name="Doyle S."/>
        </authorList>
    </citation>
    <scope>NUCLEOTIDE SEQUENCE [LARGE SCALE GENOMIC DNA]</scope>
    <source>
        <strain evidence="4 5">NCTC10672</strain>
    </source>
</reference>
<keyword evidence="2" id="KW-0732">Signal</keyword>
<evidence type="ECO:0000313" key="5">
    <source>
        <dbReference type="Proteomes" id="UP000254186"/>
    </source>
</evidence>
<dbReference type="Pfam" id="PF01298">
    <property type="entry name" value="TbpB_B_D"/>
    <property type="match status" value="1"/>
</dbReference>
<dbReference type="AlphaFoldDB" id="A0A377JH71"/>
<feature type="domain" description="Transferrin-binding protein B C-lobe/N-lobe beta-barrel" evidence="3">
    <location>
        <begin position="176"/>
        <end position="286"/>
    </location>
</feature>
<feature type="compositionally biased region" description="Low complexity" evidence="1">
    <location>
        <begin position="42"/>
        <end position="72"/>
    </location>
</feature>
<dbReference type="Proteomes" id="UP000254186">
    <property type="component" value="Unassembled WGS sequence"/>
</dbReference>
<evidence type="ECO:0000313" key="4">
    <source>
        <dbReference type="EMBL" id="STP03506.1"/>
    </source>
</evidence>
<protein>
    <submittedName>
        <fullName evidence="4">Transferrin-binding protein 2</fullName>
    </submittedName>
</protein>